<evidence type="ECO:0000256" key="2">
    <source>
        <dbReference type="ARBA" id="ARBA00008044"/>
    </source>
</evidence>
<dbReference type="GO" id="GO:0006406">
    <property type="term" value="P:mRNA export from nucleus"/>
    <property type="evidence" value="ECO:0007669"/>
    <property type="project" value="TreeGrafter"/>
</dbReference>
<evidence type="ECO:0000256" key="4">
    <source>
        <dbReference type="SAM" id="MobiDB-lite"/>
    </source>
</evidence>
<dbReference type="PANTHER" id="PTHR13375">
    <property type="entry name" value="FMS INTERACTING PROTEIN"/>
    <property type="match status" value="1"/>
</dbReference>
<feature type="region of interest" description="Disordered" evidence="4">
    <location>
        <begin position="319"/>
        <end position="346"/>
    </location>
</feature>
<dbReference type="Pfam" id="PF09766">
    <property type="entry name" value="FmiP_Thoc5"/>
    <property type="match status" value="1"/>
</dbReference>
<dbReference type="OrthoDB" id="20582at2759"/>
<organism evidence="5 6">
    <name type="scientific">Stylophora pistillata</name>
    <name type="common">Smooth cauliflower coral</name>
    <dbReference type="NCBI Taxonomy" id="50429"/>
    <lineage>
        <taxon>Eukaryota</taxon>
        <taxon>Metazoa</taxon>
        <taxon>Cnidaria</taxon>
        <taxon>Anthozoa</taxon>
        <taxon>Hexacorallia</taxon>
        <taxon>Scleractinia</taxon>
        <taxon>Astrocoeniina</taxon>
        <taxon>Pocilloporidae</taxon>
        <taxon>Stylophora</taxon>
    </lineage>
</organism>
<dbReference type="Proteomes" id="UP000225706">
    <property type="component" value="Unassembled WGS sequence"/>
</dbReference>
<comment type="caution">
    <text evidence="5">The sequence shown here is derived from an EMBL/GenBank/DDBJ whole genome shotgun (WGS) entry which is preliminary data.</text>
</comment>
<gene>
    <name evidence="5" type="primary">thoc5</name>
    <name evidence="5" type="ORF">AWC38_SpisGene21469</name>
</gene>
<comment type="similarity">
    <text evidence="2">Belongs to the THOC5 family.</text>
</comment>
<protein>
    <submittedName>
        <fullName evidence="5">THO complex subunit 5-like</fullName>
    </submittedName>
</protein>
<sequence>MKRRRTRTPSDVGSPSQEKRVVTSPTSSKTTATSASTTTKDSTSKSSDSQNVTNLEDAEVEKRSAAADVASFEKGTEEIRKLVAEIQKQKLEDSDVSESRIRCTLLFTILKKLNRLAHMRCKKARERTQESKQKVDSLHLQLQNLLYEVMHLKKEITKCLEFKSKDEEIELVSEAEFFRDAPNEISRPDVTKGDSHKLMLARLDWELEQRKRLAVQKEQFLKKRETLLKEIHTKKEFLDSLQPRLENILKATQPVQEYMNMPLDAQRAQHETARYLPQALYILYVQASAYNEACDPHMEVKILGDLDVAKAAMEAKPVVRDIDSDSDQENTEGHKRSKHRRKKEEARLEEKRKLLLKKHPLQILIQVKCKDKATLDLLFSFLPTFNTVVVSPSLTLNEALSEPVLANSALLSPDSLLINLFPGDDGNTAPNTSSLYQLSKVGITTFTDFVRFVGKPYMWVQRICGLDFLAEELHEVIPKSSVSLSHMEATIKAVKARILARLALQQQLTSLENLTIPGNKNALQMFPTKISAKLTSWQPATFEEFQEKPEFKRLIEEGFVQESDMLFQAVFERSKVQLGVSVVLSQEYPTTPPLFSLAVTCGKTVIRDSLTKAIEAEVNVFYPELTEHDSSLNLLANQLRRLQMCLDVYLECGSLNDVEGAEKFDREKFFLRVKKGRDRGLPLKYDSSQGLFTQR</sequence>
<accession>A0A2B4R9R1</accession>
<evidence type="ECO:0000313" key="5">
    <source>
        <dbReference type="EMBL" id="PFX14371.1"/>
    </source>
</evidence>
<dbReference type="PANTHER" id="PTHR13375:SF3">
    <property type="entry name" value="THO COMPLEX SUBUNIT 5 HOMOLOG"/>
    <property type="match status" value="1"/>
</dbReference>
<dbReference type="GO" id="GO:0003729">
    <property type="term" value="F:mRNA binding"/>
    <property type="evidence" value="ECO:0007669"/>
    <property type="project" value="TreeGrafter"/>
</dbReference>
<comment type="subcellular location">
    <subcellularLocation>
        <location evidence="1">Nucleus</location>
    </subcellularLocation>
</comment>
<dbReference type="GO" id="GO:0000445">
    <property type="term" value="C:THO complex part of transcription export complex"/>
    <property type="evidence" value="ECO:0007669"/>
    <property type="project" value="TreeGrafter"/>
</dbReference>
<dbReference type="EMBL" id="LSMT01000789">
    <property type="protein sequence ID" value="PFX14371.1"/>
    <property type="molecule type" value="Genomic_DNA"/>
</dbReference>
<feature type="region of interest" description="Disordered" evidence="4">
    <location>
        <begin position="1"/>
        <end position="63"/>
    </location>
</feature>
<feature type="compositionally biased region" description="Low complexity" evidence="4">
    <location>
        <begin position="23"/>
        <end position="49"/>
    </location>
</feature>
<dbReference type="InterPro" id="IPR019163">
    <property type="entry name" value="THO_Thoc5"/>
</dbReference>
<keyword evidence="6" id="KW-1185">Reference proteome</keyword>
<evidence type="ECO:0000313" key="6">
    <source>
        <dbReference type="Proteomes" id="UP000225706"/>
    </source>
</evidence>
<evidence type="ECO:0000256" key="3">
    <source>
        <dbReference type="ARBA" id="ARBA00023242"/>
    </source>
</evidence>
<dbReference type="STRING" id="50429.A0A2B4R9R1"/>
<keyword evidence="3" id="KW-0539">Nucleus</keyword>
<reference evidence="6" key="1">
    <citation type="journal article" date="2017" name="bioRxiv">
        <title>Comparative analysis of the genomes of Stylophora pistillata and Acropora digitifera provides evidence for extensive differences between species of corals.</title>
        <authorList>
            <person name="Voolstra C.R."/>
            <person name="Li Y."/>
            <person name="Liew Y.J."/>
            <person name="Baumgarten S."/>
            <person name="Zoccola D."/>
            <person name="Flot J.-F."/>
            <person name="Tambutte S."/>
            <person name="Allemand D."/>
            <person name="Aranda M."/>
        </authorList>
    </citation>
    <scope>NUCLEOTIDE SEQUENCE [LARGE SCALE GENOMIC DNA]</scope>
</reference>
<dbReference type="AlphaFoldDB" id="A0A2B4R9R1"/>
<name>A0A2B4R9R1_STYPI</name>
<proteinExistence type="inferred from homology"/>
<evidence type="ECO:0000256" key="1">
    <source>
        <dbReference type="ARBA" id="ARBA00004123"/>
    </source>
</evidence>